<feature type="transmembrane region" description="Helical" evidence="9">
    <location>
        <begin position="330"/>
        <end position="351"/>
    </location>
</feature>
<dbReference type="AlphaFoldDB" id="A0A1G6AZC5"/>
<evidence type="ECO:0000256" key="1">
    <source>
        <dbReference type="ARBA" id="ARBA00004651"/>
    </source>
</evidence>
<keyword evidence="8 9" id="KW-0472">Membrane</keyword>
<protein>
    <submittedName>
        <fullName evidence="10">Trk system potassium uptake protein TrkH</fullName>
    </submittedName>
</protein>
<proteinExistence type="inferred from homology"/>
<name>A0A1G6AZC5_9HYPH</name>
<comment type="similarity">
    <text evidence="2">Belongs to the TrkH potassium transport family.</text>
</comment>
<feature type="transmembrane region" description="Helical" evidence="9">
    <location>
        <begin position="175"/>
        <end position="194"/>
    </location>
</feature>
<feature type="transmembrane region" description="Helical" evidence="9">
    <location>
        <begin position="36"/>
        <end position="56"/>
    </location>
</feature>
<keyword evidence="3" id="KW-0813">Transport</keyword>
<dbReference type="EMBL" id="FMXQ01000002">
    <property type="protein sequence ID" value="SDB13740.1"/>
    <property type="molecule type" value="Genomic_DNA"/>
</dbReference>
<feature type="transmembrane region" description="Helical" evidence="9">
    <location>
        <begin position="456"/>
        <end position="480"/>
    </location>
</feature>
<evidence type="ECO:0000256" key="9">
    <source>
        <dbReference type="SAM" id="Phobius"/>
    </source>
</evidence>
<dbReference type="Proteomes" id="UP000199071">
    <property type="component" value="Unassembled WGS sequence"/>
</dbReference>
<gene>
    <name evidence="10" type="ORF">SAMN02982931_01036</name>
</gene>
<evidence type="ECO:0000256" key="6">
    <source>
        <dbReference type="ARBA" id="ARBA00022989"/>
    </source>
</evidence>
<keyword evidence="4" id="KW-1003">Cell membrane</keyword>
<sequence length="483" mass="51132">MIGVFHLLAQALAGFAGAMLLPAAIALATGERHSAAVFLVVAGLIGFLAGAAHFALRGRRRNLDRVAGYVLVVAIWVVPPLLAAIPIMRIADVGYVTALFEAVSGYTTTGASALKAIAPLGFSGIFFRAELQWIGGLITLLTVVAIISPSGLGGIPRVPIGTSVDSRFNRLGDTLRRVTIAYMTITVACAGFLLATDIPPFDAVCLALSTVSTGGFMPMEGNLSAYDSSFAEVIIAVFMLIGATSIIWHRMVLEGRWSMAAKHRESYWMIGMALLATLLYTVAFAVGRSDAPAFSFFDSLRDGFVSGASLVSTTGFEAHTGGIAALPLPIVLLFAVIGGCALSTAGGIKYYRIGGMLTLSLQELRRLVYPHSIRTARLGSAFYDIAQMKSIWSSIIVGLFVIMAATLLIAASEPNFDGALTAAIAAFSNMGPLYSTDWPAPDVWPAYADFSVFAKLVMIVTMVLGRIEVLVLLGALNIAYWRS</sequence>
<dbReference type="OrthoDB" id="8478125at2"/>
<evidence type="ECO:0000256" key="5">
    <source>
        <dbReference type="ARBA" id="ARBA00022692"/>
    </source>
</evidence>
<evidence type="ECO:0000256" key="2">
    <source>
        <dbReference type="ARBA" id="ARBA00009137"/>
    </source>
</evidence>
<evidence type="ECO:0000256" key="4">
    <source>
        <dbReference type="ARBA" id="ARBA00022475"/>
    </source>
</evidence>
<dbReference type="PANTHER" id="PTHR32024:SF2">
    <property type="entry name" value="TRK SYSTEM POTASSIUM UPTAKE PROTEIN TRKG-RELATED"/>
    <property type="match status" value="1"/>
</dbReference>
<evidence type="ECO:0000256" key="7">
    <source>
        <dbReference type="ARBA" id="ARBA00023065"/>
    </source>
</evidence>
<feature type="transmembrane region" description="Helical" evidence="9">
    <location>
        <begin position="268"/>
        <end position="287"/>
    </location>
</feature>
<organism evidence="10 11">
    <name type="scientific">Bauldia litoralis</name>
    <dbReference type="NCBI Taxonomy" id="665467"/>
    <lineage>
        <taxon>Bacteria</taxon>
        <taxon>Pseudomonadati</taxon>
        <taxon>Pseudomonadota</taxon>
        <taxon>Alphaproteobacteria</taxon>
        <taxon>Hyphomicrobiales</taxon>
        <taxon>Kaistiaceae</taxon>
        <taxon>Bauldia</taxon>
    </lineage>
</organism>
<dbReference type="STRING" id="665467.SAMN02982931_01036"/>
<dbReference type="GO" id="GO:0008324">
    <property type="term" value="F:monoatomic cation transmembrane transporter activity"/>
    <property type="evidence" value="ECO:0007669"/>
    <property type="project" value="InterPro"/>
</dbReference>
<accession>A0A1G6AZC5</accession>
<dbReference type="InterPro" id="IPR003445">
    <property type="entry name" value="Cat_transpt"/>
</dbReference>
<dbReference type="GO" id="GO:0030001">
    <property type="term" value="P:metal ion transport"/>
    <property type="evidence" value="ECO:0007669"/>
    <property type="project" value="UniProtKB-ARBA"/>
</dbReference>
<dbReference type="GO" id="GO:0005886">
    <property type="term" value="C:plasma membrane"/>
    <property type="evidence" value="ECO:0007669"/>
    <property type="project" value="UniProtKB-SubCell"/>
</dbReference>
<dbReference type="PANTHER" id="PTHR32024">
    <property type="entry name" value="TRK SYSTEM POTASSIUM UPTAKE PROTEIN TRKG-RELATED"/>
    <property type="match status" value="1"/>
</dbReference>
<reference evidence="10 11" key="1">
    <citation type="submission" date="2016-10" db="EMBL/GenBank/DDBJ databases">
        <authorList>
            <person name="de Groot N.N."/>
        </authorList>
    </citation>
    <scope>NUCLEOTIDE SEQUENCE [LARGE SCALE GENOMIC DNA]</scope>
    <source>
        <strain evidence="10 11">ATCC 35022</strain>
    </source>
</reference>
<evidence type="ECO:0000313" key="11">
    <source>
        <dbReference type="Proteomes" id="UP000199071"/>
    </source>
</evidence>
<dbReference type="RefSeq" id="WP_090875206.1">
    <property type="nucleotide sequence ID" value="NZ_FMXQ01000002.1"/>
</dbReference>
<comment type="subcellular location">
    <subcellularLocation>
        <location evidence="1">Cell membrane</location>
        <topology evidence="1">Multi-pass membrane protein</topology>
    </subcellularLocation>
</comment>
<feature type="transmembrane region" description="Helical" evidence="9">
    <location>
        <begin position="68"/>
        <end position="91"/>
    </location>
</feature>
<keyword evidence="6 9" id="KW-1133">Transmembrane helix</keyword>
<feature type="transmembrane region" description="Helical" evidence="9">
    <location>
        <begin position="230"/>
        <end position="248"/>
    </location>
</feature>
<feature type="transmembrane region" description="Helical" evidence="9">
    <location>
        <begin position="134"/>
        <end position="155"/>
    </location>
</feature>
<keyword evidence="7" id="KW-0406">Ion transport</keyword>
<evidence type="ECO:0000256" key="3">
    <source>
        <dbReference type="ARBA" id="ARBA00022448"/>
    </source>
</evidence>
<dbReference type="Pfam" id="PF02386">
    <property type="entry name" value="TrkH"/>
    <property type="match status" value="1"/>
</dbReference>
<feature type="transmembrane region" description="Helical" evidence="9">
    <location>
        <begin position="391"/>
        <end position="411"/>
    </location>
</feature>
<evidence type="ECO:0000313" key="10">
    <source>
        <dbReference type="EMBL" id="SDB13740.1"/>
    </source>
</evidence>
<keyword evidence="11" id="KW-1185">Reference proteome</keyword>
<keyword evidence="5 9" id="KW-0812">Transmembrane</keyword>
<evidence type="ECO:0000256" key="8">
    <source>
        <dbReference type="ARBA" id="ARBA00023136"/>
    </source>
</evidence>